<comment type="caution">
    <text evidence="2">The sequence shown here is derived from an EMBL/GenBank/DDBJ whole genome shotgun (WGS) entry which is preliminary data.</text>
</comment>
<reference evidence="2 3" key="1">
    <citation type="journal article" date="2016" name="Nat. Commun.">
        <title>Thousands of microbial genomes shed light on interconnected biogeochemical processes in an aquifer system.</title>
        <authorList>
            <person name="Anantharaman K."/>
            <person name="Brown C.T."/>
            <person name="Hug L.A."/>
            <person name="Sharon I."/>
            <person name="Castelle C.J."/>
            <person name="Probst A.J."/>
            <person name="Thomas B.C."/>
            <person name="Singh A."/>
            <person name="Wilkins M.J."/>
            <person name="Karaoz U."/>
            <person name="Brodie E.L."/>
            <person name="Williams K.H."/>
            <person name="Hubbard S.S."/>
            <person name="Banfield J.F."/>
        </authorList>
    </citation>
    <scope>NUCLEOTIDE SEQUENCE [LARGE SCALE GENOMIC DNA]</scope>
</reference>
<protein>
    <recommendedName>
        <fullName evidence="4">Tetratricopeptide repeat-like domain-containing protein</fullName>
    </recommendedName>
</protein>
<dbReference type="AlphaFoldDB" id="A0A1F5KJY1"/>
<gene>
    <name evidence="2" type="ORF">A3D25_01060</name>
</gene>
<dbReference type="SUPFAM" id="SSF48452">
    <property type="entry name" value="TPR-like"/>
    <property type="match status" value="1"/>
</dbReference>
<evidence type="ECO:0000256" key="1">
    <source>
        <dbReference type="SAM" id="Phobius"/>
    </source>
</evidence>
<evidence type="ECO:0000313" key="2">
    <source>
        <dbReference type="EMBL" id="OGE41110.1"/>
    </source>
</evidence>
<accession>A0A1F5KJY1</accession>
<keyword evidence="1" id="KW-1133">Transmembrane helix</keyword>
<sequence>MPELEARKPLSPFSYPKWVLLFSAGVLISTIYSLFLAPMYIQASKDLKAGRHAFYNENYNEAIDNYLAVLDVVPSSKEARISVAEAYFKNENLSDDEYGLIYLEDLRLEKNDWTRIKEVIPAKYEEYFDVIK</sequence>
<keyword evidence="1" id="KW-0812">Transmembrane</keyword>
<dbReference type="Proteomes" id="UP000177328">
    <property type="component" value="Unassembled WGS sequence"/>
</dbReference>
<evidence type="ECO:0008006" key="4">
    <source>
        <dbReference type="Google" id="ProtNLM"/>
    </source>
</evidence>
<dbReference type="InterPro" id="IPR011990">
    <property type="entry name" value="TPR-like_helical_dom_sf"/>
</dbReference>
<organism evidence="2 3">
    <name type="scientific">Candidatus Daviesbacteria bacterium RIFCSPHIGHO2_02_FULL_43_12</name>
    <dbReference type="NCBI Taxonomy" id="1797776"/>
    <lineage>
        <taxon>Bacteria</taxon>
        <taxon>Candidatus Daviesiibacteriota</taxon>
    </lineage>
</organism>
<name>A0A1F5KJY1_9BACT</name>
<evidence type="ECO:0000313" key="3">
    <source>
        <dbReference type="Proteomes" id="UP000177328"/>
    </source>
</evidence>
<dbReference type="EMBL" id="MFDD01000002">
    <property type="protein sequence ID" value="OGE41110.1"/>
    <property type="molecule type" value="Genomic_DNA"/>
</dbReference>
<proteinExistence type="predicted"/>
<feature type="transmembrane region" description="Helical" evidence="1">
    <location>
        <begin position="20"/>
        <end position="41"/>
    </location>
</feature>
<keyword evidence="1" id="KW-0472">Membrane</keyword>